<dbReference type="PANTHER" id="PTHR40130">
    <property type="entry name" value="EXPRESSED PROTEIN"/>
    <property type="match status" value="1"/>
</dbReference>
<proteinExistence type="predicted"/>
<reference evidence="2 3" key="1">
    <citation type="submission" date="2024-02" db="EMBL/GenBank/DDBJ databases">
        <title>Discinaceae phylogenomics.</title>
        <authorList>
            <person name="Dirks A.C."/>
            <person name="James T.Y."/>
        </authorList>
    </citation>
    <scope>NUCLEOTIDE SEQUENCE [LARGE SCALE GENOMIC DNA]</scope>
    <source>
        <strain evidence="2 3">ACD0624</strain>
    </source>
</reference>
<sequence>MEDSPLTLAHQHALQASSILQSTPPPHPPATLLAAASSHALAATSFTSAAKLTKDPEALRTLALLSNEHERWAARLKRDAERPVEKEITAFGGLETVVEGGSLTSDSGVTDEAATSPSAKSRRGESKDAIPPPHPSLAFANPSASIPPRLQKSTSSLATNLASARGIPQSQLTARLASGATSPGRRRTSLHTNERSQPLPGAHDFPSSKPTTNPLTLLPPDDPPRTPKPPSSEEPFSKFYSSLNTLVSRIGSPFAASLAFAGLPLDPDPDSEAEAAARRALLPRGWTEGRGRGRGLETGWSTGEGGESFYVVPVSGGTLSYAGVVRRDSSPAASPPDDLGGFDLLKPRSSSTRDSINFPALGERANSNPLTGYAKTKEELQLENTGLRQAIDHMSRTMHTWQRKTKESENMLKNSIFALSKGGADGGRAGLDILNQVARKSWLHVPYDEGEGERGEDEDEVVSEGRRVGEIEWEKEQRDRRAEEESEEKDDRIRALEEELGRMRREADRMTRENEKLKKVVEKAKDKWDRLKEGARTRKAGTPSSAGGAGLGSVEEGE</sequence>
<dbReference type="Gene3D" id="1.20.58.80">
    <property type="entry name" value="Phosphotransferase system, lactose/cellobiose-type IIA subunit"/>
    <property type="match status" value="1"/>
</dbReference>
<dbReference type="PANTHER" id="PTHR40130:SF1">
    <property type="entry name" value="SPINDLE POLE BODY-ASSOCIATED PROTEIN CUT12 DOMAIN-CONTAINING PROTEIN"/>
    <property type="match status" value="1"/>
</dbReference>
<evidence type="ECO:0000313" key="3">
    <source>
        <dbReference type="Proteomes" id="UP001447188"/>
    </source>
</evidence>
<evidence type="ECO:0000313" key="2">
    <source>
        <dbReference type="EMBL" id="KAL0636464.1"/>
    </source>
</evidence>
<organism evidence="2 3">
    <name type="scientific">Discina gigas</name>
    <dbReference type="NCBI Taxonomy" id="1032678"/>
    <lineage>
        <taxon>Eukaryota</taxon>
        <taxon>Fungi</taxon>
        <taxon>Dikarya</taxon>
        <taxon>Ascomycota</taxon>
        <taxon>Pezizomycotina</taxon>
        <taxon>Pezizomycetes</taxon>
        <taxon>Pezizales</taxon>
        <taxon>Discinaceae</taxon>
        <taxon>Discina</taxon>
    </lineage>
</organism>
<feature type="region of interest" description="Disordered" evidence="1">
    <location>
        <begin position="448"/>
        <end position="558"/>
    </location>
</feature>
<comment type="caution">
    <text evidence="2">The sequence shown here is derived from an EMBL/GenBank/DDBJ whole genome shotgun (WGS) entry which is preliminary data.</text>
</comment>
<feature type="compositionally biased region" description="Low complexity" evidence="1">
    <location>
        <begin position="153"/>
        <end position="164"/>
    </location>
</feature>
<dbReference type="Proteomes" id="UP001447188">
    <property type="component" value="Unassembled WGS sequence"/>
</dbReference>
<protein>
    <submittedName>
        <fullName evidence="2">Uncharacterized protein</fullName>
    </submittedName>
</protein>
<name>A0ABR3GKL6_9PEZI</name>
<dbReference type="EMBL" id="JBBBZM010000050">
    <property type="protein sequence ID" value="KAL0636464.1"/>
    <property type="molecule type" value="Genomic_DNA"/>
</dbReference>
<feature type="region of interest" description="Disordered" evidence="1">
    <location>
        <begin position="99"/>
        <end position="236"/>
    </location>
</feature>
<keyword evidence="3" id="KW-1185">Reference proteome</keyword>
<evidence type="ECO:0000256" key="1">
    <source>
        <dbReference type="SAM" id="MobiDB-lite"/>
    </source>
</evidence>
<feature type="compositionally biased region" description="Polar residues" evidence="1">
    <location>
        <begin position="102"/>
        <end position="119"/>
    </location>
</feature>
<feature type="compositionally biased region" description="Low complexity" evidence="1">
    <location>
        <begin position="207"/>
        <end position="219"/>
    </location>
</feature>
<feature type="compositionally biased region" description="Basic and acidic residues" evidence="1">
    <location>
        <begin position="463"/>
        <end position="536"/>
    </location>
</feature>
<gene>
    <name evidence="2" type="ORF">Q9L58_004613</name>
</gene>
<feature type="compositionally biased region" description="Acidic residues" evidence="1">
    <location>
        <begin position="448"/>
        <end position="462"/>
    </location>
</feature>
<accession>A0ABR3GKL6</accession>